<evidence type="ECO:0000313" key="3">
    <source>
        <dbReference type="Proteomes" id="UP000000709"/>
    </source>
</evidence>
<dbReference type="InParanoid" id="G3AM79"/>
<organism evidence="3">
    <name type="scientific">Spathaspora passalidarum (strain NRRL Y-27907 / 11-Y1)</name>
    <dbReference type="NCBI Taxonomy" id="619300"/>
    <lineage>
        <taxon>Eukaryota</taxon>
        <taxon>Fungi</taxon>
        <taxon>Dikarya</taxon>
        <taxon>Ascomycota</taxon>
        <taxon>Saccharomycotina</taxon>
        <taxon>Pichiomycetes</taxon>
        <taxon>Debaryomycetaceae</taxon>
        <taxon>Spathaspora</taxon>
    </lineage>
</organism>
<feature type="compositionally biased region" description="Acidic residues" evidence="1">
    <location>
        <begin position="41"/>
        <end position="65"/>
    </location>
</feature>
<dbReference type="KEGG" id="spaa:SPAPADRAFT_60729"/>
<feature type="non-terminal residue" evidence="2">
    <location>
        <position position="103"/>
    </location>
</feature>
<evidence type="ECO:0000256" key="1">
    <source>
        <dbReference type="SAM" id="MobiDB-lite"/>
    </source>
</evidence>
<name>G3AM79_SPAPN</name>
<keyword evidence="3" id="KW-1185">Reference proteome</keyword>
<dbReference type="RefSeq" id="XP_007374892.1">
    <property type="nucleotide sequence ID" value="XM_007374830.1"/>
</dbReference>
<feature type="region of interest" description="Disordered" evidence="1">
    <location>
        <begin position="1"/>
        <end position="103"/>
    </location>
</feature>
<dbReference type="AlphaFoldDB" id="G3AM79"/>
<reference evidence="2 3" key="1">
    <citation type="journal article" date="2011" name="Proc. Natl. Acad. Sci. U.S.A.">
        <title>Comparative genomics of xylose-fermenting fungi for enhanced biofuel production.</title>
        <authorList>
            <person name="Wohlbach D.J."/>
            <person name="Kuo A."/>
            <person name="Sato T.K."/>
            <person name="Potts K.M."/>
            <person name="Salamov A.A."/>
            <person name="LaButti K.M."/>
            <person name="Sun H."/>
            <person name="Clum A."/>
            <person name="Pangilinan J.L."/>
            <person name="Lindquist E.A."/>
            <person name="Lucas S."/>
            <person name="Lapidus A."/>
            <person name="Jin M."/>
            <person name="Gunawan C."/>
            <person name="Balan V."/>
            <person name="Dale B.E."/>
            <person name="Jeffries T.W."/>
            <person name="Zinkel R."/>
            <person name="Barry K.W."/>
            <person name="Grigoriev I.V."/>
            <person name="Gasch A.P."/>
        </authorList>
    </citation>
    <scope>NUCLEOTIDE SEQUENCE [LARGE SCALE GENOMIC DNA]</scope>
    <source>
        <strain evidence="3">NRRL Y-27907 / 11-Y1</strain>
    </source>
</reference>
<dbReference type="EMBL" id="GL996501">
    <property type="protein sequence ID" value="EGW33377.1"/>
    <property type="molecule type" value="Genomic_DNA"/>
</dbReference>
<dbReference type="GeneID" id="18873539"/>
<accession>G3AM79</accession>
<sequence>MIPRNGSQSVPAYQEGVDSPVALEQKGHMYSHVVGVSGDLDHEEDEPDMWGDMDEDLAFEDDEKDEPDKVPENQSKVPGEDLHELEAESQVKPQVESHTEPEA</sequence>
<evidence type="ECO:0000313" key="2">
    <source>
        <dbReference type="EMBL" id="EGW33377.1"/>
    </source>
</evidence>
<gene>
    <name evidence="2" type="ORF">SPAPADRAFT_60729</name>
</gene>
<feature type="compositionally biased region" description="Polar residues" evidence="1">
    <location>
        <begin position="1"/>
        <end position="11"/>
    </location>
</feature>
<proteinExistence type="predicted"/>
<protein>
    <submittedName>
        <fullName evidence="2">Uncharacterized protein</fullName>
    </submittedName>
</protein>
<dbReference type="HOGENOM" id="CLU_2270270_0_0_1"/>
<dbReference type="Proteomes" id="UP000000709">
    <property type="component" value="Unassembled WGS sequence"/>
</dbReference>